<dbReference type="PRINTS" id="PR01046">
    <property type="entry name" value="TRNASYNTHPRO"/>
</dbReference>
<evidence type="ECO:0000256" key="2">
    <source>
        <dbReference type="ARBA" id="ARBA00012831"/>
    </source>
</evidence>
<evidence type="ECO:0000256" key="1">
    <source>
        <dbReference type="ARBA" id="ARBA00008226"/>
    </source>
</evidence>
<dbReference type="InterPro" id="IPR006195">
    <property type="entry name" value="aa-tRNA-synth_II"/>
</dbReference>
<dbReference type="PANTHER" id="PTHR42753:SF2">
    <property type="entry name" value="PROLINE--TRNA LIGASE"/>
    <property type="match status" value="1"/>
</dbReference>
<dbReference type="GO" id="GO:0005739">
    <property type="term" value="C:mitochondrion"/>
    <property type="evidence" value="ECO:0007669"/>
    <property type="project" value="TreeGrafter"/>
</dbReference>
<evidence type="ECO:0000256" key="3">
    <source>
        <dbReference type="ARBA" id="ARBA00022598"/>
    </source>
</evidence>
<evidence type="ECO:0000313" key="12">
    <source>
        <dbReference type="Proteomes" id="UP001213623"/>
    </source>
</evidence>
<dbReference type="EC" id="6.1.1.15" evidence="2"/>
<evidence type="ECO:0000313" key="11">
    <source>
        <dbReference type="EMBL" id="WFD25962.1"/>
    </source>
</evidence>
<evidence type="ECO:0000259" key="10">
    <source>
        <dbReference type="PROSITE" id="PS50862"/>
    </source>
</evidence>
<reference evidence="11" key="1">
    <citation type="submission" date="2023-03" db="EMBL/GenBank/DDBJ databases">
        <title>Mating type loci evolution in Malassezia.</title>
        <authorList>
            <person name="Coelho M.A."/>
        </authorList>
    </citation>
    <scope>NUCLEOTIDE SEQUENCE</scope>
    <source>
        <strain evidence="11">CBS 9557</strain>
    </source>
</reference>
<sequence length="260" mass="29653">MFSHPGTTSGAWRGRLECGRMQLIRSRGALRMRHIARAYSTGPMRLSRLFVPTCTADAIAATDTLDSLKLLWRGGYVRQSSSGTYSYLPIGLRVLNKMIRIIDEEMEAIDASRLEMPQLLPSVLWHKTGRVEAMGSELFRFKDRRGAEMILAPTHEEEVTKLIGAEIDSVKSLPVRVYQVGRKFRDEPRPRAGLLRTKEFLMKDLYTFDASAQEAASTYAEVRQAYHRIFHRLFHWSHIPSLLEKPTWIEVRNFANTGGG</sequence>
<keyword evidence="7" id="KW-0030">Aminoacyl-tRNA synthetase</keyword>
<gene>
    <name evidence="11" type="ORF">MNAN1_000935</name>
</gene>
<feature type="domain" description="Aminoacyl-transfer RNA synthetases class-II family profile" evidence="10">
    <location>
        <begin position="78"/>
        <end position="260"/>
    </location>
</feature>
<proteinExistence type="inferred from homology"/>
<keyword evidence="5" id="KW-0067">ATP-binding</keyword>
<name>A0AAF0EGE7_9BASI</name>
<dbReference type="GO" id="GO:0005524">
    <property type="term" value="F:ATP binding"/>
    <property type="evidence" value="ECO:0007669"/>
    <property type="project" value="UniProtKB-KW"/>
</dbReference>
<dbReference type="InterPro" id="IPR002316">
    <property type="entry name" value="Pro-tRNA-ligase_IIa"/>
</dbReference>
<keyword evidence="12" id="KW-1185">Reference proteome</keyword>
<dbReference type="GO" id="GO:0004827">
    <property type="term" value="F:proline-tRNA ligase activity"/>
    <property type="evidence" value="ECO:0007669"/>
    <property type="project" value="UniProtKB-EC"/>
</dbReference>
<comment type="similarity">
    <text evidence="1">Belongs to the class-II aminoacyl-tRNA synthetase family.</text>
</comment>
<comment type="catalytic activity">
    <reaction evidence="9">
        <text>tRNA(Pro) + L-proline + ATP = L-prolyl-tRNA(Pro) + AMP + diphosphate</text>
        <dbReference type="Rhea" id="RHEA:14305"/>
        <dbReference type="Rhea" id="RHEA-COMP:9700"/>
        <dbReference type="Rhea" id="RHEA-COMP:9702"/>
        <dbReference type="ChEBI" id="CHEBI:30616"/>
        <dbReference type="ChEBI" id="CHEBI:33019"/>
        <dbReference type="ChEBI" id="CHEBI:60039"/>
        <dbReference type="ChEBI" id="CHEBI:78442"/>
        <dbReference type="ChEBI" id="CHEBI:78532"/>
        <dbReference type="ChEBI" id="CHEBI:456215"/>
        <dbReference type="EC" id="6.1.1.15"/>
    </reaction>
</comment>
<dbReference type="AlphaFoldDB" id="A0AAF0EGE7"/>
<dbReference type="GO" id="GO:0006433">
    <property type="term" value="P:prolyl-tRNA aminoacylation"/>
    <property type="evidence" value="ECO:0007669"/>
    <property type="project" value="InterPro"/>
</dbReference>
<organism evidence="11 12">
    <name type="scientific">Malassezia nana</name>
    <dbReference type="NCBI Taxonomy" id="180528"/>
    <lineage>
        <taxon>Eukaryota</taxon>
        <taxon>Fungi</taxon>
        <taxon>Dikarya</taxon>
        <taxon>Basidiomycota</taxon>
        <taxon>Ustilaginomycotina</taxon>
        <taxon>Malasseziomycetes</taxon>
        <taxon>Malasseziales</taxon>
        <taxon>Malasseziaceae</taxon>
        <taxon>Malassezia</taxon>
    </lineage>
</organism>
<keyword evidence="3 11" id="KW-0436">Ligase</keyword>
<dbReference type="PANTHER" id="PTHR42753">
    <property type="entry name" value="MITOCHONDRIAL RIBOSOME PROTEIN L39/PROLYL-TRNA LIGASE FAMILY MEMBER"/>
    <property type="match status" value="1"/>
</dbReference>
<dbReference type="InterPro" id="IPR045864">
    <property type="entry name" value="aa-tRNA-synth_II/BPL/LPL"/>
</dbReference>
<evidence type="ECO:0000256" key="9">
    <source>
        <dbReference type="ARBA" id="ARBA00047671"/>
    </source>
</evidence>
<dbReference type="PROSITE" id="PS50862">
    <property type="entry name" value="AA_TRNA_LIGASE_II"/>
    <property type="match status" value="1"/>
</dbReference>
<dbReference type="Proteomes" id="UP001213623">
    <property type="component" value="Chromosome 2"/>
</dbReference>
<dbReference type="Pfam" id="PF00587">
    <property type="entry name" value="tRNA-synt_2b"/>
    <property type="match status" value="1"/>
</dbReference>
<evidence type="ECO:0000256" key="6">
    <source>
        <dbReference type="ARBA" id="ARBA00022917"/>
    </source>
</evidence>
<keyword evidence="4" id="KW-0547">Nucleotide-binding</keyword>
<evidence type="ECO:0000256" key="5">
    <source>
        <dbReference type="ARBA" id="ARBA00022840"/>
    </source>
</evidence>
<keyword evidence="6" id="KW-0648">Protein biosynthesis</keyword>
<evidence type="ECO:0000256" key="4">
    <source>
        <dbReference type="ARBA" id="ARBA00022741"/>
    </source>
</evidence>
<evidence type="ECO:0000256" key="8">
    <source>
        <dbReference type="ARBA" id="ARBA00029731"/>
    </source>
</evidence>
<dbReference type="Gene3D" id="3.30.930.10">
    <property type="entry name" value="Bira Bifunctional Protein, Domain 2"/>
    <property type="match status" value="1"/>
</dbReference>
<evidence type="ECO:0000256" key="7">
    <source>
        <dbReference type="ARBA" id="ARBA00023146"/>
    </source>
</evidence>
<accession>A0AAF0EGE7</accession>
<dbReference type="InterPro" id="IPR002314">
    <property type="entry name" value="aa-tRNA-synt_IIb"/>
</dbReference>
<dbReference type="InterPro" id="IPR050062">
    <property type="entry name" value="Pro-tRNA_synthetase"/>
</dbReference>
<dbReference type="EMBL" id="CP119893">
    <property type="protein sequence ID" value="WFD25962.1"/>
    <property type="molecule type" value="Genomic_DNA"/>
</dbReference>
<protein>
    <recommendedName>
        <fullName evidence="2">proline--tRNA ligase</fullName>
        <ecNumber evidence="2">6.1.1.15</ecNumber>
    </recommendedName>
    <alternativeName>
        <fullName evidence="8">Prolyl-tRNA synthetase</fullName>
    </alternativeName>
</protein>
<dbReference type="SUPFAM" id="SSF55681">
    <property type="entry name" value="Class II aaRS and biotin synthetases"/>
    <property type="match status" value="1"/>
</dbReference>